<keyword evidence="3" id="KW-1185">Reference proteome</keyword>
<evidence type="ECO:0000313" key="2">
    <source>
        <dbReference type="EMBL" id="MDW5596926.1"/>
    </source>
</evidence>
<dbReference type="EMBL" id="JAWSTH010000069">
    <property type="protein sequence ID" value="MDW5596926.1"/>
    <property type="molecule type" value="Genomic_DNA"/>
</dbReference>
<evidence type="ECO:0000256" key="1">
    <source>
        <dbReference type="SAM" id="MobiDB-lite"/>
    </source>
</evidence>
<dbReference type="Proteomes" id="UP001284601">
    <property type="component" value="Unassembled WGS sequence"/>
</dbReference>
<reference evidence="3" key="1">
    <citation type="submission" date="2023-07" db="EMBL/GenBank/DDBJ databases">
        <title>Conexibacter stalactiti sp. nov., isolated from stalactites in a lava cave and emended description of the genus Conexibacter.</title>
        <authorList>
            <person name="Lee S.D."/>
        </authorList>
    </citation>
    <scope>NUCLEOTIDE SEQUENCE [LARGE SCALE GENOMIC DNA]</scope>
    <source>
        <strain evidence="3">KCTC 39840</strain>
    </source>
</reference>
<protein>
    <submittedName>
        <fullName evidence="2">Uncharacterized protein</fullName>
    </submittedName>
</protein>
<comment type="caution">
    <text evidence="2">The sequence shown here is derived from an EMBL/GenBank/DDBJ whole genome shotgun (WGS) entry which is preliminary data.</text>
</comment>
<accession>A0ABU4HUE0</accession>
<dbReference type="RefSeq" id="WP_318599362.1">
    <property type="nucleotide sequence ID" value="NZ_JAWSTH010000069.1"/>
</dbReference>
<name>A0ABU4HUE0_9ACTN</name>
<sequence length="79" mass="8431">MSAAPRPAQLGVPLLRGGSGTPVDGRLAVVEDEEAYAVVIDDDVEDWLVRFGKDPEFPARAWADNMAGVLNARREGVAP</sequence>
<feature type="region of interest" description="Disordered" evidence="1">
    <location>
        <begin position="1"/>
        <end position="23"/>
    </location>
</feature>
<evidence type="ECO:0000313" key="3">
    <source>
        <dbReference type="Proteomes" id="UP001284601"/>
    </source>
</evidence>
<proteinExistence type="predicted"/>
<organism evidence="2 3">
    <name type="scientific">Conexibacter stalactiti</name>
    <dbReference type="NCBI Taxonomy" id="1940611"/>
    <lineage>
        <taxon>Bacteria</taxon>
        <taxon>Bacillati</taxon>
        <taxon>Actinomycetota</taxon>
        <taxon>Thermoleophilia</taxon>
        <taxon>Solirubrobacterales</taxon>
        <taxon>Conexibacteraceae</taxon>
        <taxon>Conexibacter</taxon>
    </lineage>
</organism>
<gene>
    <name evidence="2" type="ORF">R7226_21440</name>
</gene>